<accession>A0AAU8U647</accession>
<feature type="domain" description="Major facilitator superfamily (MFS) profile" evidence="7">
    <location>
        <begin position="18"/>
        <end position="390"/>
    </location>
</feature>
<gene>
    <name evidence="8" type="ORF">VO64_5247</name>
</gene>
<dbReference type="Proteomes" id="UP000033099">
    <property type="component" value="Chromosome"/>
</dbReference>
<dbReference type="SUPFAM" id="SSF103473">
    <property type="entry name" value="MFS general substrate transporter"/>
    <property type="match status" value="1"/>
</dbReference>
<dbReference type="EMBL" id="CP011117">
    <property type="protein sequence ID" value="AKA85793.1"/>
    <property type="molecule type" value="Genomic_DNA"/>
</dbReference>
<keyword evidence="2" id="KW-1003">Cell membrane</keyword>
<evidence type="ECO:0000313" key="8">
    <source>
        <dbReference type="EMBL" id="AKA85793.1"/>
    </source>
</evidence>
<dbReference type="Pfam" id="PF07690">
    <property type="entry name" value="MFS_1"/>
    <property type="match status" value="1"/>
</dbReference>
<evidence type="ECO:0000256" key="1">
    <source>
        <dbReference type="ARBA" id="ARBA00004651"/>
    </source>
</evidence>
<sequence>MTPSLSLSASSERLPIGALLALAMTGFICIVTETLPAGLLPLISAGLGISPSMAGQMVTAYALGSVLAVIPMTIATRGWRRRNVLLLTIVGFLLFNSITAWSSHYGVTLVARFFAGVSAGLAWSLLAGYARRMVAPQQQGKALALAMVGTPIALSLGVPLGTWLGGLVGWRTTFGLMSALTLGLIVWVLVKVPDYAPQPAHQRIPLGKVLTTPGVRPVLAVVISWMLAHNILYTYIAPFVARAGLADRVDLVLLVFGVAALAGIWLTARLVEPMLRKTVLASLGTFAAICVAFGLLGSQPAVVYLGVAIWGLSFGGAATLLQTALADAAGDGADVALSLNVVAWNSAIAGSGVIGGLLLDRWSVAAFPWAMLVLIILALLIAWTAHAHGFKPGRRSANGPAVVGH</sequence>
<feature type="transmembrane region" description="Helical" evidence="6">
    <location>
        <begin position="302"/>
        <end position="325"/>
    </location>
</feature>
<comment type="subcellular location">
    <subcellularLocation>
        <location evidence="1">Cell membrane</location>
        <topology evidence="1">Multi-pass membrane protein</topology>
    </subcellularLocation>
</comment>
<evidence type="ECO:0000259" key="7">
    <source>
        <dbReference type="PROSITE" id="PS50850"/>
    </source>
</evidence>
<feature type="transmembrane region" description="Helical" evidence="6">
    <location>
        <begin position="109"/>
        <end position="130"/>
    </location>
</feature>
<feature type="transmembrane region" description="Helical" evidence="6">
    <location>
        <begin position="170"/>
        <end position="190"/>
    </location>
</feature>
<feature type="transmembrane region" description="Helical" evidence="6">
    <location>
        <begin position="142"/>
        <end position="164"/>
    </location>
</feature>
<name>A0AAU8U647_9PSED</name>
<dbReference type="InterPro" id="IPR050189">
    <property type="entry name" value="MFS_Efflux_Transporters"/>
</dbReference>
<feature type="transmembrane region" description="Helical" evidence="6">
    <location>
        <begin position="278"/>
        <end position="296"/>
    </location>
</feature>
<feature type="transmembrane region" description="Helical" evidence="6">
    <location>
        <begin position="365"/>
        <end position="385"/>
    </location>
</feature>
<dbReference type="AlphaFoldDB" id="A0AAU8U647"/>
<feature type="transmembrane region" description="Helical" evidence="6">
    <location>
        <begin position="337"/>
        <end position="359"/>
    </location>
</feature>
<dbReference type="Gene3D" id="1.20.1250.20">
    <property type="entry name" value="MFS general substrate transporter like domains"/>
    <property type="match status" value="1"/>
</dbReference>
<keyword evidence="4 6" id="KW-1133">Transmembrane helix</keyword>
<feature type="transmembrane region" description="Helical" evidence="6">
    <location>
        <begin position="84"/>
        <end position="103"/>
    </location>
</feature>
<dbReference type="KEGG" id="pfb:VO64_5247"/>
<evidence type="ECO:0000256" key="5">
    <source>
        <dbReference type="ARBA" id="ARBA00023136"/>
    </source>
</evidence>
<dbReference type="GO" id="GO:0005886">
    <property type="term" value="C:plasma membrane"/>
    <property type="evidence" value="ECO:0007669"/>
    <property type="project" value="UniProtKB-SubCell"/>
</dbReference>
<dbReference type="PROSITE" id="PS50850">
    <property type="entry name" value="MFS"/>
    <property type="match status" value="1"/>
</dbReference>
<keyword evidence="5 6" id="KW-0472">Membrane</keyword>
<proteinExistence type="predicted"/>
<dbReference type="InterPro" id="IPR020846">
    <property type="entry name" value="MFS_dom"/>
</dbReference>
<dbReference type="RefSeq" id="WP_046071904.1">
    <property type="nucleotide sequence ID" value="NZ_CP011117.2"/>
</dbReference>
<dbReference type="InterPro" id="IPR011701">
    <property type="entry name" value="MFS"/>
</dbReference>
<dbReference type="GO" id="GO:0022857">
    <property type="term" value="F:transmembrane transporter activity"/>
    <property type="evidence" value="ECO:0007669"/>
    <property type="project" value="InterPro"/>
</dbReference>
<keyword evidence="3 6" id="KW-0812">Transmembrane</keyword>
<reference evidence="8 9" key="1">
    <citation type="journal article" date="2015" name="Genome Announc.">
        <title>Complete Genome Sequence of Biocontrol Strain Pseudomonas fluorescens LBUM223.</title>
        <authorList>
            <person name="Roquigny R."/>
            <person name="Arseneault T."/>
            <person name="Gadkar V.J."/>
            <person name="Novinscak A."/>
            <person name="Joly D.L."/>
            <person name="Filion M."/>
        </authorList>
    </citation>
    <scope>NUCLEOTIDE SEQUENCE [LARGE SCALE GENOMIC DNA]</scope>
    <source>
        <strain evidence="8 9">LBUM223</strain>
    </source>
</reference>
<evidence type="ECO:0000256" key="2">
    <source>
        <dbReference type="ARBA" id="ARBA00022475"/>
    </source>
</evidence>
<feature type="transmembrane region" description="Helical" evidence="6">
    <location>
        <begin position="251"/>
        <end position="271"/>
    </location>
</feature>
<organism evidence="8 9">
    <name type="scientific">Pseudomonas synxantha</name>
    <dbReference type="NCBI Taxonomy" id="47883"/>
    <lineage>
        <taxon>Bacteria</taxon>
        <taxon>Pseudomonadati</taxon>
        <taxon>Pseudomonadota</taxon>
        <taxon>Gammaproteobacteria</taxon>
        <taxon>Pseudomonadales</taxon>
        <taxon>Pseudomonadaceae</taxon>
        <taxon>Pseudomonas</taxon>
    </lineage>
</organism>
<evidence type="ECO:0000256" key="4">
    <source>
        <dbReference type="ARBA" id="ARBA00022989"/>
    </source>
</evidence>
<feature type="transmembrane region" description="Helical" evidence="6">
    <location>
        <begin position="14"/>
        <end position="33"/>
    </location>
</feature>
<dbReference type="InterPro" id="IPR036259">
    <property type="entry name" value="MFS_trans_sf"/>
</dbReference>
<dbReference type="CDD" id="cd17324">
    <property type="entry name" value="MFS_NepI_like"/>
    <property type="match status" value="1"/>
</dbReference>
<dbReference type="PANTHER" id="PTHR43124">
    <property type="entry name" value="PURINE EFFLUX PUMP PBUE"/>
    <property type="match status" value="1"/>
</dbReference>
<protein>
    <submittedName>
        <fullName evidence="8">L-Proline/Glycine betaine transporter ProP</fullName>
    </submittedName>
</protein>
<dbReference type="PANTHER" id="PTHR43124:SF3">
    <property type="entry name" value="CHLORAMPHENICOL EFFLUX PUMP RV0191"/>
    <property type="match status" value="1"/>
</dbReference>
<evidence type="ECO:0000256" key="6">
    <source>
        <dbReference type="SAM" id="Phobius"/>
    </source>
</evidence>
<feature type="transmembrane region" description="Helical" evidence="6">
    <location>
        <begin position="53"/>
        <end position="72"/>
    </location>
</feature>
<evidence type="ECO:0000313" key="9">
    <source>
        <dbReference type="Proteomes" id="UP000033099"/>
    </source>
</evidence>
<evidence type="ECO:0000256" key="3">
    <source>
        <dbReference type="ARBA" id="ARBA00022692"/>
    </source>
</evidence>